<feature type="domain" description="NADH:quinone oxidoreductase/Mrp antiporter transmembrane" evidence="7">
    <location>
        <begin position="145"/>
        <end position="428"/>
    </location>
</feature>
<comment type="caution">
    <text evidence="9">The sequence shown here is derived from an EMBL/GenBank/DDBJ whole genome shotgun (WGS) entry which is preliminary data.</text>
</comment>
<dbReference type="InterPro" id="IPR001516">
    <property type="entry name" value="Proton_antipo_N"/>
</dbReference>
<evidence type="ECO:0000313" key="9">
    <source>
        <dbReference type="EMBL" id="RZF23102.1"/>
    </source>
</evidence>
<dbReference type="NCBIfam" id="TIGR01974">
    <property type="entry name" value="NDH_I_L"/>
    <property type="match status" value="1"/>
</dbReference>
<keyword evidence="3 6" id="KW-1133">Transmembrane helix</keyword>
<feature type="transmembrane region" description="Helical" evidence="6">
    <location>
        <begin position="128"/>
        <end position="145"/>
    </location>
</feature>
<feature type="transmembrane region" description="Helical" evidence="6">
    <location>
        <begin position="6"/>
        <end position="25"/>
    </location>
</feature>
<evidence type="ECO:0000313" key="10">
    <source>
        <dbReference type="Proteomes" id="UP000443582"/>
    </source>
</evidence>
<dbReference type="PANTHER" id="PTHR42829:SF2">
    <property type="entry name" value="NADH-UBIQUINONE OXIDOREDUCTASE CHAIN 5"/>
    <property type="match status" value="1"/>
</dbReference>
<evidence type="ECO:0000256" key="1">
    <source>
        <dbReference type="ARBA" id="ARBA00004127"/>
    </source>
</evidence>
<feature type="transmembrane region" description="Helical" evidence="6">
    <location>
        <begin position="709"/>
        <end position="726"/>
    </location>
</feature>
<dbReference type="Gene3D" id="1.20.5.2700">
    <property type="match status" value="1"/>
</dbReference>
<feature type="transmembrane region" description="Helical" evidence="6">
    <location>
        <begin position="95"/>
        <end position="116"/>
    </location>
</feature>
<feature type="transmembrane region" description="Helical" evidence="6">
    <location>
        <begin position="396"/>
        <end position="417"/>
    </location>
</feature>
<dbReference type="Pfam" id="PF00361">
    <property type="entry name" value="Proton_antipo_M"/>
    <property type="match status" value="1"/>
</dbReference>
<keyword evidence="9" id="KW-0560">Oxidoreductase</keyword>
<dbReference type="PRINTS" id="PR01435">
    <property type="entry name" value="NPOXDRDTASE5"/>
</dbReference>
<comment type="subcellular location">
    <subcellularLocation>
        <location evidence="1">Endomembrane system</location>
        <topology evidence="1">Multi-pass membrane protein</topology>
    </subcellularLocation>
    <subcellularLocation>
        <location evidence="5">Membrane</location>
        <topology evidence="5">Multi-pass membrane protein</topology>
    </subcellularLocation>
</comment>
<dbReference type="EC" id="1.6.5.-" evidence="9"/>
<protein>
    <submittedName>
        <fullName evidence="9">NADH-quinone oxidoreductase subunit L</fullName>
        <ecNumber evidence="9">1.6.5.-</ecNumber>
    </submittedName>
</protein>
<dbReference type="RefSeq" id="WP_114706047.1">
    <property type="nucleotide sequence ID" value="NZ_QDKL01000001.1"/>
</dbReference>
<feature type="transmembrane region" description="Helical" evidence="6">
    <location>
        <begin position="293"/>
        <end position="316"/>
    </location>
</feature>
<dbReference type="PANTHER" id="PTHR42829">
    <property type="entry name" value="NADH-UBIQUINONE OXIDOREDUCTASE CHAIN 5"/>
    <property type="match status" value="1"/>
</dbReference>
<feature type="transmembrane region" description="Helical" evidence="6">
    <location>
        <begin position="151"/>
        <end position="170"/>
    </location>
</feature>
<evidence type="ECO:0000256" key="4">
    <source>
        <dbReference type="ARBA" id="ARBA00023136"/>
    </source>
</evidence>
<accession>A0ABY0IJH8</accession>
<gene>
    <name evidence="9" type="ORF">DAY19_04845</name>
</gene>
<keyword evidence="4 6" id="KW-0472">Membrane</keyword>
<evidence type="ECO:0000256" key="2">
    <source>
        <dbReference type="ARBA" id="ARBA00022692"/>
    </source>
</evidence>
<name>A0ABY0IJH8_9BACT</name>
<evidence type="ECO:0000259" key="7">
    <source>
        <dbReference type="Pfam" id="PF00361"/>
    </source>
</evidence>
<keyword evidence="2 5" id="KW-0812">Transmembrane</keyword>
<feature type="transmembrane region" description="Helical" evidence="6">
    <location>
        <begin position="191"/>
        <end position="213"/>
    </location>
</feature>
<dbReference type="PRINTS" id="PR01434">
    <property type="entry name" value="NADHDHGNASE5"/>
</dbReference>
<evidence type="ECO:0000256" key="6">
    <source>
        <dbReference type="SAM" id="Phobius"/>
    </source>
</evidence>
<dbReference type="InterPro" id="IPR001750">
    <property type="entry name" value="ND/Mrp_TM"/>
</dbReference>
<feature type="transmembrane region" description="Helical" evidence="6">
    <location>
        <begin position="437"/>
        <end position="456"/>
    </location>
</feature>
<dbReference type="Pfam" id="PF00662">
    <property type="entry name" value="Proton_antipo_N"/>
    <property type="match status" value="1"/>
</dbReference>
<feature type="domain" description="NADH-Ubiquinone oxidoreductase (complex I) chain 5 N-terminal" evidence="8">
    <location>
        <begin position="80"/>
        <end position="124"/>
    </location>
</feature>
<feature type="transmembrane region" description="Helical" evidence="6">
    <location>
        <begin position="225"/>
        <end position="245"/>
    </location>
</feature>
<feature type="transmembrane region" description="Helical" evidence="6">
    <location>
        <begin position="579"/>
        <end position="602"/>
    </location>
</feature>
<dbReference type="GO" id="GO:0016491">
    <property type="term" value="F:oxidoreductase activity"/>
    <property type="evidence" value="ECO:0007669"/>
    <property type="project" value="UniProtKB-KW"/>
</dbReference>
<proteinExistence type="predicted"/>
<dbReference type="Proteomes" id="UP000443582">
    <property type="component" value="Unassembled WGS sequence"/>
</dbReference>
<dbReference type="EMBL" id="QDKL01000001">
    <property type="protein sequence ID" value="RZF23102.1"/>
    <property type="molecule type" value="Genomic_DNA"/>
</dbReference>
<reference evidence="10" key="1">
    <citation type="journal article" date="2019" name="Int. J. Syst. Evol. Microbiol.">
        <title>Halobacteriovorax valvorus sp. nov., a novel prokaryotic predator isolated from coastal seawater of China.</title>
        <authorList>
            <person name="Chen M.-X."/>
        </authorList>
    </citation>
    <scope>NUCLEOTIDE SEQUENCE [LARGE SCALE GENOMIC DNA]</scope>
    <source>
        <strain evidence="10">BL9</strain>
    </source>
</reference>
<dbReference type="InterPro" id="IPR003945">
    <property type="entry name" value="NU5C-like"/>
</dbReference>
<feature type="transmembrane region" description="Helical" evidence="6">
    <location>
        <begin position="266"/>
        <end position="287"/>
    </location>
</feature>
<evidence type="ECO:0000259" key="8">
    <source>
        <dbReference type="Pfam" id="PF00662"/>
    </source>
</evidence>
<feature type="transmembrane region" description="Helical" evidence="6">
    <location>
        <begin position="489"/>
        <end position="511"/>
    </location>
</feature>
<sequence>MDYTISSIAPIVLLPFFAFVINAFIASRFTRTAVAISCAAIAGSTIYAWRIFSDFVFGTYSANYHIHKVFTWFDLNGGGQEFAVKMGFYIDNMTAVLVMMVTAVATLIHIFSTWYMKDDMNYGRNGRFFTYMSLFTSAMLGLSLSDNLLSVFIFWEIMGFCSYSLIGHYYEKEVAGAANVKAFMTTRVGDVFFLLGIVALWTVVGSVSFVDLYNAIDAGGLVGKAVIGIPLATFAGMCIFMGTIGKSAQFPLNVWLPDAMNGPTPCSALIHAATMVAAGVYLSLRIYPLLDAGGLLTFVAYIGGITAFGAATIALVQTDFKAVLAFSTISQLGYMVLGIGVGSYNAAFMHLITHAVFKACLFLSAGSVIHSLHDHHTHAHVQEMPRMGGLRHKMKFTWFAMWCCTLAIAGIPFFSGFVSKDRILGDALIEALHSPVMIAPAVLGFMGALLTAFYMCRMMFLAFHGKPRDKEVYDHCHEEKFSWNRNLPLLLLAVFTLGVWFSGSLTGQGFVKVADKANGKYEWFQTLIQKPKKGQFENYKREALGSIDVREKGTFTKSKYDSTYGLSEEEAHHIHQVHYIGAGMSIVIAFTGVFIAMMMYLWGKWNPGFWVNTFNRYYRTLQGKYFMDEFYIDGLIKKGLLPFNNILAKFDMGFYDRFAIDGWAVVTRFTMRISAWFDNLFVDTIMVDGTGASVRLFNVILRTIQNGKIQFYIAIIFLVLFGYILAL</sequence>
<feature type="transmembrane region" description="Helical" evidence="6">
    <location>
        <begin position="347"/>
        <end position="369"/>
    </location>
</feature>
<keyword evidence="10" id="KW-1185">Reference proteome</keyword>
<evidence type="ECO:0000256" key="3">
    <source>
        <dbReference type="ARBA" id="ARBA00022989"/>
    </source>
</evidence>
<dbReference type="InterPro" id="IPR018393">
    <property type="entry name" value="NADHpl_OxRdtase_5_subgr"/>
</dbReference>
<feature type="transmembrane region" description="Helical" evidence="6">
    <location>
        <begin position="32"/>
        <end position="52"/>
    </location>
</feature>
<organism evidence="9 10">
    <name type="scientific">Halobacteriovorax vibrionivorans</name>
    <dbReference type="NCBI Taxonomy" id="2152716"/>
    <lineage>
        <taxon>Bacteria</taxon>
        <taxon>Pseudomonadati</taxon>
        <taxon>Bdellovibrionota</taxon>
        <taxon>Bacteriovoracia</taxon>
        <taxon>Bacteriovoracales</taxon>
        <taxon>Halobacteriovoraceae</taxon>
        <taxon>Halobacteriovorax</taxon>
    </lineage>
</organism>
<evidence type="ECO:0000256" key="5">
    <source>
        <dbReference type="RuleBase" id="RU000320"/>
    </source>
</evidence>
<feature type="transmembrane region" description="Helical" evidence="6">
    <location>
        <begin position="323"/>
        <end position="341"/>
    </location>
</feature>